<protein>
    <submittedName>
        <fullName evidence="1">Uncharacterized protein</fullName>
    </submittedName>
</protein>
<gene>
    <name evidence="1" type="ORF">DFL_009823</name>
</gene>
<dbReference type="VEuPathDB" id="FungiDB:DFL_009823"/>
<comment type="caution">
    <text evidence="1">The sequence shown here is derived from an EMBL/GenBank/DDBJ whole genome shotgun (WGS) entry which is preliminary data.</text>
</comment>
<proteinExistence type="predicted"/>
<dbReference type="RefSeq" id="XP_067487523.1">
    <property type="nucleotide sequence ID" value="XM_067639768.1"/>
</dbReference>
<reference evidence="1 2" key="1">
    <citation type="submission" date="2019-01" db="EMBL/GenBank/DDBJ databases">
        <title>Intercellular communication is required for trap formation in the nematode-trapping fungus Duddingtonia flagrans.</title>
        <authorList>
            <person name="Youssar L."/>
            <person name="Wernet V."/>
            <person name="Hensel N."/>
            <person name="Hildebrandt H.-G."/>
            <person name="Fischer R."/>
        </authorList>
    </citation>
    <scope>NUCLEOTIDE SEQUENCE [LARGE SCALE GENOMIC DNA]</scope>
    <source>
        <strain evidence="1 2">CBS H-5679</strain>
    </source>
</reference>
<evidence type="ECO:0000313" key="2">
    <source>
        <dbReference type="Proteomes" id="UP000283090"/>
    </source>
</evidence>
<dbReference type="Proteomes" id="UP000283090">
    <property type="component" value="Unassembled WGS sequence"/>
</dbReference>
<name>A0A436ZST1_ARTFL</name>
<accession>A0A436ZST1</accession>
<organism evidence="1 2">
    <name type="scientific">Arthrobotrys flagrans</name>
    <name type="common">Nematode-trapping fungus</name>
    <name type="synonym">Trichothecium flagrans</name>
    <dbReference type="NCBI Taxonomy" id="97331"/>
    <lineage>
        <taxon>Eukaryota</taxon>
        <taxon>Fungi</taxon>
        <taxon>Dikarya</taxon>
        <taxon>Ascomycota</taxon>
        <taxon>Pezizomycotina</taxon>
        <taxon>Orbiliomycetes</taxon>
        <taxon>Orbiliales</taxon>
        <taxon>Orbiliaceae</taxon>
        <taxon>Arthrobotrys</taxon>
    </lineage>
</organism>
<dbReference type="EMBL" id="SAEB01000012">
    <property type="protein sequence ID" value="RVD81979.1"/>
    <property type="molecule type" value="Genomic_DNA"/>
</dbReference>
<dbReference type="GeneID" id="93592134"/>
<sequence>MLPTHPNLYIFDRKSGYLRLEFGRAIKIKTKTINHLQTAGFWIFTIFYHEGFIAKLVWKLQISPGYRHQNYNRSGYLHHPLW</sequence>
<dbReference type="AlphaFoldDB" id="A0A436ZST1"/>
<keyword evidence="2" id="KW-1185">Reference proteome</keyword>
<evidence type="ECO:0000313" key="1">
    <source>
        <dbReference type="EMBL" id="RVD81979.1"/>
    </source>
</evidence>